<dbReference type="Proteomes" id="UP001201463">
    <property type="component" value="Unassembled WGS sequence"/>
</dbReference>
<gene>
    <name evidence="1" type="ORF">LXT12_26060</name>
</gene>
<dbReference type="RefSeq" id="WP_233395366.1">
    <property type="nucleotide sequence ID" value="NZ_JAJTWT010000021.1"/>
</dbReference>
<keyword evidence="2" id="KW-1185">Reference proteome</keyword>
<dbReference type="EMBL" id="JAJTWT010000021">
    <property type="protein sequence ID" value="MCE4540703.1"/>
    <property type="molecule type" value="Genomic_DNA"/>
</dbReference>
<sequence length="680" mass="74481">MIDQNAQGEGGAGAEVGDADPQFHAVEQAQEEPLPPSDPKVILVVDDELCQLTRAHVRRLAGDFYNTIEDINDPTFNNLWDVARAVEGLAADDWDLDAASAYLTGEDAVSRVLLAPEFDRIAGKLLQDLLSPFLVRARWAANLKQVFQEAFPAPAFDLRFLPGPRPGFDDLAHCAAVFLDLFLEQGEASPVRVVQDYLRKLAIDAGEAVLPPLVLMSSHPELEQSKLGFSEHAGISAAGLMVLPKDALMEPEFRASGLTLAFKQLDRQKHVAHALRRFMAAWLEALDAAKAKTARTLWNLDASAMQQIHLASISDDDPYDEHLNEFLSREHLFHVESQIQVGRSVAELDKQFRAQLSADGKIEHRLMSPLADVKTARSFVSHFTWFGSALPASFTGVEGGDAEAARRISRLLPFGSVLVQEQIGDGSLCLLHITQQCDLNGISRDGDASRTLVFARATASELRAASNPIVKTTDLVAKSLRVGLGAEEREFDLQVNVGELLAMPLREFLARAREQGWRVAGRLRSDITNHVVAATTNQMSRPASQKMIRPGLLKAKVFLQFATFPGGKMALIDKESTEAQKPAKVFSVMRDGDRYSLEDSASIETALWLVHHATTIGLELDADLLSGALRRGWASAVELPGGLRVRVRECESLRNAYTGLVRGDIGQGGAQLTFVFEKHP</sequence>
<accession>A0ABS8XPT1</accession>
<name>A0ABS8XPT1_9BURK</name>
<evidence type="ECO:0000313" key="1">
    <source>
        <dbReference type="EMBL" id="MCE4540703.1"/>
    </source>
</evidence>
<organism evidence="1 2">
    <name type="scientific">Pelomonas caseinilytica</name>
    <dbReference type="NCBI Taxonomy" id="2906763"/>
    <lineage>
        <taxon>Bacteria</taxon>
        <taxon>Pseudomonadati</taxon>
        <taxon>Pseudomonadota</taxon>
        <taxon>Betaproteobacteria</taxon>
        <taxon>Burkholderiales</taxon>
        <taxon>Sphaerotilaceae</taxon>
        <taxon>Roseateles</taxon>
    </lineage>
</organism>
<comment type="caution">
    <text evidence="1">The sequence shown here is derived from an EMBL/GenBank/DDBJ whole genome shotgun (WGS) entry which is preliminary data.</text>
</comment>
<reference evidence="1 2" key="1">
    <citation type="submission" date="2021-12" db="EMBL/GenBank/DDBJ databases">
        <title>Genome seq of p7.</title>
        <authorList>
            <person name="Seo T."/>
        </authorList>
    </citation>
    <scope>NUCLEOTIDE SEQUENCE [LARGE SCALE GENOMIC DNA]</scope>
    <source>
        <strain evidence="1 2">P7</strain>
    </source>
</reference>
<proteinExistence type="predicted"/>
<evidence type="ECO:0000313" key="2">
    <source>
        <dbReference type="Proteomes" id="UP001201463"/>
    </source>
</evidence>
<protein>
    <submittedName>
        <fullName evidence="1">Uncharacterized protein</fullName>
    </submittedName>
</protein>